<dbReference type="InterPro" id="IPR023298">
    <property type="entry name" value="ATPase_P-typ_TM_dom_sf"/>
</dbReference>
<dbReference type="PROSITE" id="PS00154">
    <property type="entry name" value="ATPASE_E1_E2"/>
    <property type="match status" value="1"/>
</dbReference>
<dbReference type="InterPro" id="IPR023299">
    <property type="entry name" value="ATPase_P-typ_cyto_dom_N"/>
</dbReference>
<feature type="transmembrane region" description="Helical" evidence="11">
    <location>
        <begin position="339"/>
        <end position="364"/>
    </location>
</feature>
<feature type="transmembrane region" description="Helical" evidence="11">
    <location>
        <begin position="90"/>
        <end position="108"/>
    </location>
</feature>
<evidence type="ECO:0000256" key="11">
    <source>
        <dbReference type="SAM" id="Phobius"/>
    </source>
</evidence>
<dbReference type="InterPro" id="IPR001757">
    <property type="entry name" value="P_typ_ATPase"/>
</dbReference>
<dbReference type="PRINTS" id="PR00119">
    <property type="entry name" value="CATATPASE"/>
</dbReference>
<dbReference type="Gene3D" id="2.70.150.10">
    <property type="entry name" value="Calcium-transporting ATPase, cytoplasmic transduction domain A"/>
    <property type="match status" value="1"/>
</dbReference>
<dbReference type="NCBIfam" id="TIGR01525">
    <property type="entry name" value="ATPase-IB_hvy"/>
    <property type="match status" value="1"/>
</dbReference>
<evidence type="ECO:0000256" key="10">
    <source>
        <dbReference type="ARBA" id="ARBA00023136"/>
    </source>
</evidence>
<keyword evidence="8" id="KW-1278">Translocase</keyword>
<dbReference type="EMBL" id="UOEC01000166">
    <property type="protein sequence ID" value="VAV99712.1"/>
    <property type="molecule type" value="Genomic_DNA"/>
</dbReference>
<dbReference type="SUPFAM" id="SSF55008">
    <property type="entry name" value="HMA, heavy metal-associated domain"/>
    <property type="match status" value="1"/>
</dbReference>
<dbReference type="GO" id="GO:0019829">
    <property type="term" value="F:ATPase-coupled monoatomic cation transmembrane transporter activity"/>
    <property type="evidence" value="ECO:0007669"/>
    <property type="project" value="InterPro"/>
</dbReference>
<keyword evidence="13" id="KW-0378">Hydrolase</keyword>
<evidence type="ECO:0000256" key="5">
    <source>
        <dbReference type="ARBA" id="ARBA00022723"/>
    </source>
</evidence>
<dbReference type="GO" id="GO:0046872">
    <property type="term" value="F:metal ion binding"/>
    <property type="evidence" value="ECO:0007669"/>
    <property type="project" value="UniProtKB-KW"/>
</dbReference>
<evidence type="ECO:0000259" key="12">
    <source>
        <dbReference type="PROSITE" id="PS50846"/>
    </source>
</evidence>
<evidence type="ECO:0000313" key="13">
    <source>
        <dbReference type="EMBL" id="VAV99712.1"/>
    </source>
</evidence>
<dbReference type="GO" id="GO:0005886">
    <property type="term" value="C:plasma membrane"/>
    <property type="evidence" value="ECO:0007669"/>
    <property type="project" value="UniProtKB-SubCell"/>
</dbReference>
<organism evidence="13">
    <name type="scientific">hydrothermal vent metagenome</name>
    <dbReference type="NCBI Taxonomy" id="652676"/>
    <lineage>
        <taxon>unclassified sequences</taxon>
        <taxon>metagenomes</taxon>
        <taxon>ecological metagenomes</taxon>
    </lineage>
</organism>
<dbReference type="InterPro" id="IPR036412">
    <property type="entry name" value="HAD-like_sf"/>
</dbReference>
<dbReference type="Pfam" id="PF00403">
    <property type="entry name" value="HMA"/>
    <property type="match status" value="1"/>
</dbReference>
<name>A0A3B0S739_9ZZZZ</name>
<dbReference type="PRINTS" id="PR00941">
    <property type="entry name" value="CDATPASE"/>
</dbReference>
<evidence type="ECO:0000256" key="2">
    <source>
        <dbReference type="ARBA" id="ARBA00006024"/>
    </source>
</evidence>
<sequence length="700" mass="73529">MADTQTLLIDGMDCPSCTSKIEGVVCKIDGIENVNLNYNTQKIKFNLANGKADTSPVIKAIEKLGYKVSQPDTKAQPIALAWWQTGKGKLVIVAGTLLAIAAVLSYALPAYSGYVFAFAALLALVPMARKAVLSTFAGQPFTIEMLVTIAVVGAIFIDEAAEAAVVVFLFLIGELLEMMAAAKARRSVQALADLVPKSAFLVTEHGTREVSADSLSVGDIIEVRPGGRVPADGIITEGQTSIDEAAVTGESMPKRKQVGDSVYAGSINTDGLVRLTVEKTAENNMISRILTMVEDAEASKAPTARFIDRFSRYYTPGVIVVSAMVAFIPPYFWGEDLTLWIYKGLAILLIGCPCALVLSTPAAITSGISSGARQGLLMKGGAVLEAIGRVKQIAFDKTGTLTAGTPKVTDIEVFSGTEKSMLVLAGSVEAGSSHPLALAIVQEVENRGISIKKTSNAKSLSGRGVQAKVAGKTIIIASPRYAKEIVAVSQDQEQTIRDLENAGKTVAVVIAGKTVLGAIALRDELRPDAKSAMQQLANLGVSTIMLTGDNKRTGAALAAQLGIEVKAELLPQDKLDEIERLKEIGDIAMVGDGINDAPALARADVGIAMGGGTDVALETADAALLHEQVSDVPALVALSRATMSNIYQNITLALGLKAVFLVTTLLGVTTLWMAILADTGATVLVTLNALRLLGYKYNAK</sequence>
<dbReference type="SUPFAM" id="SSF81665">
    <property type="entry name" value="Calcium ATPase, transmembrane domain M"/>
    <property type="match status" value="1"/>
</dbReference>
<evidence type="ECO:0000256" key="4">
    <source>
        <dbReference type="ARBA" id="ARBA00022692"/>
    </source>
</evidence>
<dbReference type="Gene3D" id="3.40.50.1000">
    <property type="entry name" value="HAD superfamily/HAD-like"/>
    <property type="match status" value="1"/>
</dbReference>
<feature type="domain" description="HMA" evidence="12">
    <location>
        <begin position="3"/>
        <end position="69"/>
    </location>
</feature>
<dbReference type="InterPro" id="IPR006121">
    <property type="entry name" value="HMA_dom"/>
</dbReference>
<dbReference type="InterPro" id="IPR036163">
    <property type="entry name" value="HMA_dom_sf"/>
</dbReference>
<dbReference type="SUPFAM" id="SSF81653">
    <property type="entry name" value="Calcium ATPase, transduction domain A"/>
    <property type="match status" value="1"/>
</dbReference>
<dbReference type="InterPro" id="IPR059000">
    <property type="entry name" value="ATPase_P-type_domA"/>
</dbReference>
<dbReference type="PANTHER" id="PTHR48085:SF5">
    <property type="entry name" value="CADMIUM_ZINC-TRANSPORTING ATPASE HMA4-RELATED"/>
    <property type="match status" value="1"/>
</dbReference>
<protein>
    <submittedName>
        <fullName evidence="13">Lead, cadmium, zinc and mercury transporting ATPase Copper-translocating P-type ATPase</fullName>
        <ecNumber evidence="13">3.6.3.3</ecNumber>
        <ecNumber evidence="13">3.6.3.4</ecNumber>
    </submittedName>
</protein>
<dbReference type="Pfam" id="PF00702">
    <property type="entry name" value="Hydrolase"/>
    <property type="match status" value="1"/>
</dbReference>
<dbReference type="Pfam" id="PF00122">
    <property type="entry name" value="E1-E2_ATPase"/>
    <property type="match status" value="1"/>
</dbReference>
<keyword evidence="7" id="KW-0067">ATP-binding</keyword>
<evidence type="ECO:0000256" key="6">
    <source>
        <dbReference type="ARBA" id="ARBA00022741"/>
    </source>
</evidence>
<keyword evidence="3" id="KW-1003">Cell membrane</keyword>
<dbReference type="GO" id="GO:0015086">
    <property type="term" value="F:cadmium ion transmembrane transporter activity"/>
    <property type="evidence" value="ECO:0007669"/>
    <property type="project" value="TreeGrafter"/>
</dbReference>
<dbReference type="SFLD" id="SFLDS00003">
    <property type="entry name" value="Haloacid_Dehalogenase"/>
    <property type="match status" value="1"/>
</dbReference>
<dbReference type="SFLD" id="SFLDG00002">
    <property type="entry name" value="C1.7:_P-type_atpase_like"/>
    <property type="match status" value="1"/>
</dbReference>
<dbReference type="InterPro" id="IPR051014">
    <property type="entry name" value="Cation_Transport_ATPase_IB"/>
</dbReference>
<dbReference type="PANTHER" id="PTHR48085">
    <property type="entry name" value="CADMIUM/ZINC-TRANSPORTING ATPASE HMA2-RELATED"/>
    <property type="match status" value="1"/>
</dbReference>
<keyword evidence="10 11" id="KW-0472">Membrane</keyword>
<dbReference type="AlphaFoldDB" id="A0A3B0S739"/>
<evidence type="ECO:0000256" key="1">
    <source>
        <dbReference type="ARBA" id="ARBA00004651"/>
    </source>
</evidence>
<evidence type="ECO:0000256" key="7">
    <source>
        <dbReference type="ARBA" id="ARBA00022840"/>
    </source>
</evidence>
<dbReference type="InterPro" id="IPR008250">
    <property type="entry name" value="ATPase_P-typ_transduc_dom_A_sf"/>
</dbReference>
<feature type="transmembrane region" description="Helical" evidence="11">
    <location>
        <begin position="313"/>
        <end position="333"/>
    </location>
</feature>
<dbReference type="EC" id="3.6.3.4" evidence="13"/>
<dbReference type="Gene3D" id="3.30.70.100">
    <property type="match status" value="1"/>
</dbReference>
<dbReference type="InterPro" id="IPR023214">
    <property type="entry name" value="HAD_sf"/>
</dbReference>
<keyword evidence="5" id="KW-0479">Metal-binding</keyword>
<comment type="similarity">
    <text evidence="2">Belongs to the cation transport ATPase (P-type) (TC 3.A.3) family. Type IB subfamily.</text>
</comment>
<evidence type="ECO:0000256" key="8">
    <source>
        <dbReference type="ARBA" id="ARBA00022967"/>
    </source>
</evidence>
<dbReference type="FunFam" id="2.70.150.10:FF:000020">
    <property type="entry name" value="Copper-exporting P-type ATPase A"/>
    <property type="match status" value="1"/>
</dbReference>
<dbReference type="EC" id="3.6.3.3" evidence="13"/>
<feature type="transmembrane region" description="Helical" evidence="11">
    <location>
        <begin position="672"/>
        <end position="693"/>
    </location>
</feature>
<dbReference type="GO" id="GO:0005524">
    <property type="term" value="F:ATP binding"/>
    <property type="evidence" value="ECO:0007669"/>
    <property type="project" value="UniProtKB-KW"/>
</dbReference>
<dbReference type="NCBIfam" id="TIGR01494">
    <property type="entry name" value="ATPase_P-type"/>
    <property type="match status" value="1"/>
</dbReference>
<feature type="transmembrane region" description="Helical" evidence="11">
    <location>
        <begin position="140"/>
        <end position="157"/>
    </location>
</feature>
<dbReference type="PROSITE" id="PS50846">
    <property type="entry name" value="HMA_2"/>
    <property type="match status" value="1"/>
</dbReference>
<dbReference type="SFLD" id="SFLDF00027">
    <property type="entry name" value="p-type_atpase"/>
    <property type="match status" value="1"/>
</dbReference>
<keyword evidence="6" id="KW-0547">Nucleotide-binding</keyword>
<dbReference type="NCBIfam" id="TIGR01512">
    <property type="entry name" value="ATPase-IB2_Cd"/>
    <property type="match status" value="1"/>
</dbReference>
<accession>A0A3B0S739</accession>
<dbReference type="InterPro" id="IPR018303">
    <property type="entry name" value="ATPase_P-typ_P_site"/>
</dbReference>
<dbReference type="Gene3D" id="3.40.1110.10">
    <property type="entry name" value="Calcium-transporting ATPase, cytoplasmic domain N"/>
    <property type="match status" value="1"/>
</dbReference>
<dbReference type="GO" id="GO:0016887">
    <property type="term" value="F:ATP hydrolysis activity"/>
    <property type="evidence" value="ECO:0007669"/>
    <property type="project" value="InterPro"/>
</dbReference>
<dbReference type="SUPFAM" id="SSF56784">
    <property type="entry name" value="HAD-like"/>
    <property type="match status" value="1"/>
</dbReference>
<dbReference type="InterPro" id="IPR044492">
    <property type="entry name" value="P_typ_ATPase_HD_dom"/>
</dbReference>
<keyword evidence="9 11" id="KW-1133">Transmembrane helix</keyword>
<dbReference type="InterPro" id="IPR027256">
    <property type="entry name" value="P-typ_ATPase_IB"/>
</dbReference>
<dbReference type="PROSITE" id="PS01229">
    <property type="entry name" value="COF_2"/>
    <property type="match status" value="1"/>
</dbReference>
<evidence type="ECO:0000256" key="9">
    <source>
        <dbReference type="ARBA" id="ARBA00022989"/>
    </source>
</evidence>
<dbReference type="NCBIfam" id="TIGR01511">
    <property type="entry name" value="ATPase-IB1_Cu"/>
    <property type="match status" value="1"/>
</dbReference>
<dbReference type="CDD" id="cd00371">
    <property type="entry name" value="HMA"/>
    <property type="match status" value="1"/>
</dbReference>
<reference evidence="13" key="1">
    <citation type="submission" date="2018-06" db="EMBL/GenBank/DDBJ databases">
        <authorList>
            <person name="Zhirakovskaya E."/>
        </authorList>
    </citation>
    <scope>NUCLEOTIDE SEQUENCE</scope>
</reference>
<proteinExistence type="inferred from homology"/>
<keyword evidence="4 11" id="KW-0812">Transmembrane</keyword>
<dbReference type="SUPFAM" id="SSF81660">
    <property type="entry name" value="Metal cation-transporting ATPase, ATP-binding domain N"/>
    <property type="match status" value="1"/>
</dbReference>
<evidence type="ECO:0000256" key="3">
    <source>
        <dbReference type="ARBA" id="ARBA00022475"/>
    </source>
</evidence>
<feature type="transmembrane region" description="Helical" evidence="11">
    <location>
        <begin position="646"/>
        <end position="666"/>
    </location>
</feature>
<gene>
    <name evidence="13" type="ORF">MNBD_ALPHA08-804</name>
</gene>
<comment type="subcellular location">
    <subcellularLocation>
        <location evidence="1">Cell membrane</location>
        <topology evidence="1">Multi-pass membrane protein</topology>
    </subcellularLocation>
</comment>